<dbReference type="AlphaFoldDB" id="A0AAU9SIJ9"/>
<dbReference type="Proteomes" id="UP000836841">
    <property type="component" value="Chromosome 5"/>
</dbReference>
<gene>
    <name evidence="2" type="ORF">TAV2_LOCUS17286</name>
</gene>
<dbReference type="PANTHER" id="PTHR31293">
    <property type="entry name" value="RNI-LIKE SUPERFAMILY PROTEIN"/>
    <property type="match status" value="1"/>
</dbReference>
<dbReference type="PANTHER" id="PTHR31293:SF12">
    <property type="entry name" value="RNI-LIKE SUPERFAMILY PROTEIN"/>
    <property type="match status" value="1"/>
</dbReference>
<reference evidence="2 3" key="1">
    <citation type="submission" date="2022-03" db="EMBL/GenBank/DDBJ databases">
        <authorList>
            <person name="Nunn A."/>
            <person name="Chopra R."/>
            <person name="Nunn A."/>
            <person name="Contreras Garrido A."/>
        </authorList>
    </citation>
    <scope>NUCLEOTIDE SEQUENCE [LARGE SCALE GENOMIC DNA]</scope>
</reference>
<accession>A0AAU9SIJ9</accession>
<dbReference type="SMART" id="SM00579">
    <property type="entry name" value="FBD"/>
    <property type="match status" value="1"/>
</dbReference>
<feature type="domain" description="FBD" evidence="1">
    <location>
        <begin position="183"/>
        <end position="259"/>
    </location>
</feature>
<evidence type="ECO:0000259" key="1">
    <source>
        <dbReference type="SMART" id="SM00579"/>
    </source>
</evidence>
<evidence type="ECO:0000313" key="2">
    <source>
        <dbReference type="EMBL" id="CAH2064508.1"/>
    </source>
</evidence>
<proteinExistence type="predicted"/>
<dbReference type="InterPro" id="IPR055294">
    <property type="entry name" value="FBL60-like"/>
</dbReference>
<keyword evidence="3" id="KW-1185">Reference proteome</keyword>
<organism evidence="2 3">
    <name type="scientific">Thlaspi arvense</name>
    <name type="common">Field penny-cress</name>
    <dbReference type="NCBI Taxonomy" id="13288"/>
    <lineage>
        <taxon>Eukaryota</taxon>
        <taxon>Viridiplantae</taxon>
        <taxon>Streptophyta</taxon>
        <taxon>Embryophyta</taxon>
        <taxon>Tracheophyta</taxon>
        <taxon>Spermatophyta</taxon>
        <taxon>Magnoliopsida</taxon>
        <taxon>eudicotyledons</taxon>
        <taxon>Gunneridae</taxon>
        <taxon>Pentapetalae</taxon>
        <taxon>rosids</taxon>
        <taxon>malvids</taxon>
        <taxon>Brassicales</taxon>
        <taxon>Brassicaceae</taxon>
        <taxon>Thlaspideae</taxon>
        <taxon>Thlaspi</taxon>
    </lineage>
</organism>
<protein>
    <recommendedName>
        <fullName evidence="1">FBD domain-containing protein</fullName>
    </recommendedName>
</protein>
<evidence type="ECO:0000313" key="3">
    <source>
        <dbReference type="Proteomes" id="UP000836841"/>
    </source>
</evidence>
<dbReference type="InterPro" id="IPR006566">
    <property type="entry name" value="FBD"/>
</dbReference>
<sequence length="261" mass="29547">MQWHRWAWRASAQARSRLGEPQLWPLDFGSAEPHHVSFDTPNLVYLDYADGLARNYPLVNLDSLVEARLDVGSTRPQMHARDSSGRYEVPWDATNLIMGIHNVQTFHLTSDTIEVIGDFCKTVPVFHNLKHLSIESDHRRGWQALPLLLINCPTLHTLVFHSLHHCVTDGCGDVCDCIIYPSSCLSSCPVKILKILDFGATCGEMSLVEHFLKKLPLLEEVTIILDYESTLEEDLDLFEVSEALEMTPRASPNCKLRIVDE</sequence>
<dbReference type="EMBL" id="OU466861">
    <property type="protein sequence ID" value="CAH2064508.1"/>
    <property type="molecule type" value="Genomic_DNA"/>
</dbReference>
<name>A0AAU9SIJ9_THLAR</name>
<dbReference type="SUPFAM" id="SSF52047">
    <property type="entry name" value="RNI-like"/>
    <property type="match status" value="1"/>
</dbReference>